<dbReference type="OrthoDB" id="7813591at2759"/>
<reference evidence="3" key="7">
    <citation type="submission" date="2006-08" db="EMBL/GenBank/DDBJ databases">
        <authorList>
            <person name="Celniker S."/>
            <person name="Carlson J."/>
            <person name="Wan K."/>
            <person name="Frise E."/>
            <person name="Hoskins R."/>
            <person name="Park S."/>
            <person name="Svirskas R."/>
            <person name="Rubin G."/>
        </authorList>
    </citation>
    <scope>NUCLEOTIDE SEQUENCE</scope>
</reference>
<sequence>MKFLSLFVCLLIALIAVKADPLSPSFQKCLDEISDAELCENFKDQFPEDAPAVPLDEFTFEAYSG</sequence>
<keyword evidence="1" id="KW-0732">Signal</keyword>
<reference evidence="3" key="13">
    <citation type="submission" date="2023-12" db="EMBL/GenBank/DDBJ databases">
        <authorList>
            <consortium name="FlyBase"/>
        </authorList>
    </citation>
    <scope>NUCLEOTIDE SEQUENCE</scope>
</reference>
<reference evidence="5" key="3">
    <citation type="journal article" date="2002" name="Genome Biol.">
        <title>Annotation of the Drosophila melanogaster euchromatic genome: a systematic review.</title>
        <authorList>
            <person name="Misra S."/>
            <person name="Crosby M.A."/>
            <person name="Mungall C.J."/>
            <person name="Matthews B.B."/>
            <person name="Campbell K.S."/>
            <person name="Hradecky P."/>
            <person name="Huang Y."/>
            <person name="Kaminker J.S."/>
            <person name="Millburn G.H."/>
            <person name="Prochnik S.E."/>
            <person name="Smith C.D."/>
            <person name="Tupy J.L."/>
            <person name="Whitfied E.J."/>
            <person name="Bayraktaroglu L."/>
            <person name="Berman B.P."/>
            <person name="Bettencourt B.R."/>
            <person name="Celniker S.E."/>
            <person name="de Grey A.D."/>
            <person name="Drysdale R.A."/>
            <person name="Harris N.L."/>
            <person name="Richter J."/>
            <person name="Russo S."/>
            <person name="Schroeder A.J."/>
            <person name="Shu S.Q."/>
            <person name="Stapleton M."/>
            <person name="Yamada C."/>
            <person name="Ashburner M."/>
            <person name="Gelbart W.M."/>
            <person name="Rubin G.M."/>
            <person name="Lewis S.E."/>
        </authorList>
    </citation>
    <scope>GENOME REANNOTATION</scope>
    <source>
        <strain evidence="5">Berkeley</strain>
    </source>
</reference>
<evidence type="ECO:0000313" key="2">
    <source>
        <dbReference type="EMBL" id="QJC18465.1"/>
    </source>
</evidence>
<reference evidence="3" key="11">
    <citation type="journal article" date="2015" name="G3 (Bethesda)">
        <title>Gene Model Annotations for Drosophila melanogaster: The Rule-Benders.</title>
        <authorList>
            <consortium name="FlyBase Consortium"/>
            <person name="Crosby M.A."/>
            <person name="Gramates L.S."/>
            <person name="Dos Santos G."/>
            <person name="Matthews B.B."/>
            <person name="St Pierre S.E."/>
            <person name="Zhou P."/>
            <person name="Schroeder A.J."/>
            <person name="Falls K."/>
            <person name="Emmert D.B."/>
            <person name="Russo S.M."/>
            <person name="Gelbart W.M."/>
            <person name="null"/>
        </authorList>
    </citation>
    <scope>NUCLEOTIDE SEQUENCE</scope>
</reference>
<keyword evidence="5" id="KW-1185">Reference proteome</keyword>
<feature type="signal peptide" evidence="1">
    <location>
        <begin position="1"/>
        <end position="19"/>
    </location>
</feature>
<proteinExistence type="predicted"/>
<reference evidence="5" key="2">
    <citation type="journal article" date="2002" name="Genome Biol.">
        <title>Finishing a whole-genome shotgun: release 3 of the Drosophila melanogaster euchromatic genome sequence.</title>
        <authorList>
            <person name="Celniker S.E."/>
            <person name="Wheeler D.A."/>
            <person name="Kronmiller B."/>
            <person name="Carlson J.W."/>
            <person name="Halpern A."/>
            <person name="Patel S."/>
            <person name="Adams M."/>
            <person name="Champe M."/>
            <person name="Dugan S.P."/>
            <person name="Frise E."/>
            <person name="Hodgson A."/>
            <person name="George R.A."/>
            <person name="Hoskins R.A."/>
            <person name="Laverty T."/>
            <person name="Muzny D.M."/>
            <person name="Nelson C.R."/>
            <person name="Pacleb J.M."/>
            <person name="Park S."/>
            <person name="Pfeiffer B.D."/>
            <person name="Richards S."/>
            <person name="Sodergren E.J."/>
            <person name="Svirskas R."/>
            <person name="Tabor P.E."/>
            <person name="Wan K."/>
            <person name="Stapleton M."/>
            <person name="Sutton G.G."/>
            <person name="Venter C."/>
            <person name="Weinstock G."/>
            <person name="Scherer S.E."/>
            <person name="Myers E.W."/>
            <person name="Gibbs R.A."/>
            <person name="Rubin G.M."/>
        </authorList>
    </citation>
    <scope>NUCLEOTIDE SEQUENCE [LARGE SCALE GENOMIC DNA]</scope>
    <source>
        <strain evidence="5">Berkeley</strain>
    </source>
</reference>
<feature type="chain" id="PRO_5042728227" evidence="1">
    <location>
        <begin position="20"/>
        <end position="65"/>
    </location>
</feature>
<accession>A0A6H2EFP8</accession>
<reference evidence="3" key="12">
    <citation type="journal article" date="2015" name="Genome Res.">
        <title>The Release 6 reference sequence of the Drosophila melanogaster genome.</title>
        <authorList>
            <person name="Hoskins R.A."/>
            <person name="Carlson J.W."/>
            <person name="Wan K.H."/>
            <person name="Park S."/>
            <person name="Mendez I."/>
            <person name="Galle S.E."/>
            <person name="Booth B.W."/>
            <person name="Pfeiffer B.D."/>
            <person name="George R.A."/>
            <person name="Svirskas R."/>
            <person name="Krzywinski M."/>
            <person name="Schein J."/>
            <person name="Accardo M.C."/>
            <person name="Damia E."/>
            <person name="Messina G."/>
            <person name="Mendez-Lago M."/>
            <person name="de Pablos B."/>
            <person name="Demakova O.V."/>
            <person name="Andreyeva E.N."/>
            <person name="Boldyreva L.V."/>
            <person name="Marra M."/>
            <person name="Carvalho A.B."/>
            <person name="Dimitri P."/>
            <person name="Villasante A."/>
            <person name="Zhimulev I.F."/>
            <person name="Rubin G.M."/>
            <person name="Karpen G.H."/>
            <person name="Celniker S.E."/>
        </authorList>
    </citation>
    <scope>NUCLEOTIDE SEQUENCE</scope>
</reference>
<dbReference type="Proteomes" id="UP000000803">
    <property type="component" value="Chromosome 3R"/>
</dbReference>
<reference evidence="3 5" key="1">
    <citation type="journal article" date="2000" name="Science">
        <title>The genome sequence of Drosophila melanogaster.</title>
        <authorList>
            <person name="Adams M.D."/>
            <person name="Celniker S.E."/>
            <person name="Holt R.A."/>
            <person name="Evans C.A."/>
            <person name="Gocayne J.D."/>
            <person name="Amanatides P.G."/>
            <person name="Scherer S.E."/>
            <person name="Li P.W."/>
            <person name="Hoskins R.A."/>
            <person name="Galle R.F."/>
            <person name="George R.A."/>
            <person name="Lewis S.E."/>
            <person name="Richards S."/>
            <person name="Ashburner M."/>
            <person name="Henderson S.N."/>
            <person name="Sutton G.G."/>
            <person name="Wortman J.R."/>
            <person name="Yandell M.D."/>
            <person name="Zhang Q."/>
            <person name="Chen L.X."/>
            <person name="Brandon R.C."/>
            <person name="Rogers Y.H."/>
            <person name="Blazej R.G."/>
            <person name="Champe M."/>
            <person name="Pfeiffer B.D."/>
            <person name="Wan K.H."/>
            <person name="Doyle C."/>
            <person name="Baxter E.G."/>
            <person name="Helt G."/>
            <person name="Nelson C.R."/>
            <person name="Gabor G.L."/>
            <person name="Abril J.F."/>
            <person name="Agbayani A."/>
            <person name="An H.J."/>
            <person name="Andrews-Pfannkoch C."/>
            <person name="Baldwin D."/>
            <person name="Ballew R.M."/>
            <person name="Basu A."/>
            <person name="Baxendale J."/>
            <person name="Bayraktaroglu L."/>
            <person name="Beasley E.M."/>
            <person name="Beeson K.Y."/>
            <person name="Benos P.V."/>
            <person name="Berman B.P."/>
            <person name="Bhandari D."/>
            <person name="Bolshakov S."/>
            <person name="Borkova D."/>
            <person name="Botchan M.R."/>
            <person name="Bouck J."/>
            <person name="Brokstein P."/>
            <person name="Brottier P."/>
            <person name="Burtis K.C."/>
            <person name="Busam D.A."/>
            <person name="Butler H."/>
            <person name="Cadieu E."/>
            <person name="Center A."/>
            <person name="Chandra I."/>
            <person name="Cherry J.M."/>
            <person name="Cawley S."/>
            <person name="Dahlke C."/>
            <person name="Davenport L.B."/>
            <person name="Davies P."/>
            <person name="de Pablos B."/>
            <person name="Delcher A."/>
            <person name="Deng Z."/>
            <person name="Mays A.D."/>
            <person name="Dew I."/>
            <person name="Dietz S.M."/>
            <person name="Dodson K."/>
            <person name="Doup L.E."/>
            <person name="Downes M."/>
            <person name="Dugan-Rocha S."/>
            <person name="Dunkov B.C."/>
            <person name="Dunn P."/>
            <person name="Durbin K.J."/>
            <person name="Evangelista C.C."/>
            <person name="Ferraz C."/>
            <person name="Ferriera S."/>
            <person name="Fleischmann W."/>
            <person name="Fosler C."/>
            <person name="Gabrielian A.E."/>
            <person name="Garg N.S."/>
            <person name="Gelbart W.M."/>
            <person name="Glasser K."/>
            <person name="Glodek A."/>
            <person name="Gong F."/>
            <person name="Gorrell J.H."/>
            <person name="Gu Z."/>
            <person name="Guan P."/>
            <person name="Harris M."/>
            <person name="Harris N.L."/>
            <person name="Harvey D."/>
            <person name="Heiman T.J."/>
            <person name="Hernandez J.R."/>
            <person name="Houck J."/>
            <person name="Hostin D."/>
            <person name="Houston K.A."/>
            <person name="Howland T.J."/>
            <person name="Wei M.H."/>
            <person name="Ibegwam C."/>
            <person name="Jalali M."/>
            <person name="Kalush F."/>
            <person name="Karpen G.H."/>
            <person name="Ke Z."/>
            <person name="Kennison J.A."/>
            <person name="Ketchum K.A."/>
            <person name="Kimmel B.E."/>
            <person name="Kodira C.D."/>
            <person name="Kraft C."/>
            <person name="Kravitz S."/>
            <person name="Kulp D."/>
            <person name="Lai Z."/>
            <person name="Lasko P."/>
            <person name="Lei Y."/>
            <person name="Levitsky A.A."/>
            <person name="Li J."/>
            <person name="Li Z."/>
            <person name="Liang Y."/>
            <person name="Lin X."/>
            <person name="Liu X."/>
            <person name="Mattei B."/>
            <person name="McIntosh T.C."/>
            <person name="McLeod M.P."/>
            <person name="McPherson D."/>
            <person name="Merkulov G."/>
            <person name="Milshina N.V."/>
            <person name="Mobarry C."/>
            <person name="Morris J."/>
            <person name="Moshrefi A."/>
            <person name="Mount S.M."/>
            <person name="Moy M."/>
            <person name="Murphy B."/>
            <person name="Murphy L."/>
            <person name="Muzny D.M."/>
            <person name="Nelson D.L."/>
            <person name="Nelson D.R."/>
            <person name="Nelson K.A."/>
            <person name="Nixon K."/>
            <person name="Nusskern D.R."/>
            <person name="Pacleb J.M."/>
            <person name="Palazzolo M."/>
            <person name="Pittman G.S."/>
            <person name="Pan S."/>
            <person name="Pollard J."/>
            <person name="Puri V."/>
            <person name="Reese M.G."/>
            <person name="Reinert K."/>
            <person name="Remington K."/>
            <person name="Saunders R.D."/>
            <person name="Scheeler F."/>
            <person name="Shen H."/>
            <person name="Shue B.C."/>
            <person name="Siden-Kiamos I."/>
            <person name="Simpson M."/>
            <person name="Skupski M.P."/>
            <person name="Smith T."/>
            <person name="Spier E."/>
            <person name="Spradling A.C."/>
            <person name="Stapleton M."/>
            <person name="Strong R."/>
            <person name="Sun E."/>
            <person name="Svirskas R."/>
            <person name="Tector C."/>
            <person name="Turner R."/>
            <person name="Venter E."/>
            <person name="Wang A.H."/>
            <person name="Wang X."/>
            <person name="Wang Z.Y."/>
            <person name="Wassarman D.A."/>
            <person name="Weinstock G.M."/>
            <person name="Weissenbach J."/>
            <person name="Williams S.M."/>
            <person name="WoodageT"/>
            <person name="Worley K.C."/>
            <person name="Wu D."/>
            <person name="Yang S."/>
            <person name="Yao Q.A."/>
            <person name="Ye J."/>
            <person name="Yeh R.F."/>
            <person name="Zaveri J.S."/>
            <person name="Zhan M."/>
            <person name="Zhang G."/>
            <person name="Zhao Q."/>
            <person name="Zheng L."/>
            <person name="Zheng X.H."/>
            <person name="Zhong F.N."/>
            <person name="Zhong W."/>
            <person name="Zhou X."/>
            <person name="Zhu S."/>
            <person name="Zhu X."/>
            <person name="Smith H.O."/>
            <person name="Gibbs R.A."/>
            <person name="Myers E.W."/>
            <person name="Rubin G.M."/>
            <person name="Venter J.C."/>
        </authorList>
    </citation>
    <scope>NUCLEOTIDE SEQUENCE [LARGE SCALE GENOMIC DNA]</scope>
    <source>
        <strain evidence="5">Berkeley</strain>
    </source>
</reference>
<reference evidence="3 5" key="9">
    <citation type="journal article" date="2007" name="Science">
        <title>Sequence finishing and mapping of Drosophila melanogaster heterochromatin.</title>
        <authorList>
            <person name="Hoskins R.A."/>
            <person name="Carlson J.W."/>
            <person name="Kennedy C."/>
            <person name="Acevedo D."/>
            <person name="Evans-Holm M."/>
            <person name="Frise E."/>
            <person name="Wan K.H."/>
            <person name="Park S."/>
            <person name="Mendez-Lago M."/>
            <person name="Rossi F."/>
            <person name="Villasante A."/>
            <person name="Dimitri P."/>
            <person name="Karpen G.H."/>
            <person name="Celniker S.E."/>
        </authorList>
    </citation>
    <scope>NUCLEOTIDE SEQUENCE [LARGE SCALE GENOMIC DNA]</scope>
    <source>
        <strain evidence="5">Berkeley</strain>
    </source>
</reference>
<reference evidence="3" key="14">
    <citation type="submission" date="2024-06" db="EMBL/GenBank/DDBJ databases">
        <title>Drosophila melanogaster release 4 sequence.</title>
        <authorList>
            <consortium name="Berkeley Drosophila Genome Project"/>
            <person name="Celniker S."/>
            <person name="Carlson J."/>
            <person name="Wan K."/>
            <person name="Pfeiffer B."/>
            <person name="Frise E."/>
            <person name="George R."/>
            <person name="Hoskins R."/>
            <person name="Stapleton M."/>
            <person name="Pacleb J."/>
            <person name="Park S."/>
            <person name="Svirskas R."/>
            <person name="Smith E."/>
            <person name="Yu C."/>
            <person name="Rubin G."/>
        </authorList>
    </citation>
    <scope>NUCLEOTIDE SEQUENCE</scope>
</reference>
<dbReference type="EMBL" id="AE014297">
    <property type="protein sequence ID" value="QJC18465.1"/>
    <property type="molecule type" value="Genomic_DNA"/>
</dbReference>
<reference evidence="3 5" key="8">
    <citation type="journal article" date="2007" name="Science">
        <title>The Release 5.1 annotation of Drosophila melanogaster heterochromatin.</title>
        <authorList>
            <person name="Smith C.D."/>
            <person name="Shu S."/>
            <person name="Mungall C.J."/>
            <person name="Karpen G.H."/>
        </authorList>
    </citation>
    <scope>NUCLEOTIDE SEQUENCE [LARGE SCALE GENOMIC DNA]</scope>
    <source>
        <strain evidence="5">Berkeley</strain>
    </source>
</reference>
<evidence type="ECO:0000313" key="4">
    <source>
        <dbReference type="FlyBase" id="FBgn0266734"/>
    </source>
</evidence>
<reference evidence="3 5" key="5">
    <citation type="journal article" date="2002" name="Genome Biol.">
        <title>Heterochromatic sequences in a Drosophila whole-genome shotgun assembly.</title>
        <authorList>
            <person name="Hoskins R.A."/>
            <person name="Smith C.D."/>
            <person name="Carlson J.W."/>
            <person name="Carvalho A.B."/>
            <person name="Halpern A."/>
            <person name="Kaminker J.S."/>
            <person name="Kennedy C."/>
            <person name="Mungall C.J."/>
            <person name="Sullivan B.A."/>
            <person name="Sutton G.G."/>
            <person name="Yasuhara J.C."/>
            <person name="Wakimoto B.T."/>
            <person name="Myers E.W."/>
            <person name="Celniker S.E."/>
            <person name="Rubin G.M."/>
            <person name="Karpen G.H."/>
        </authorList>
    </citation>
    <scope>NUCLEOTIDE SEQUENCE [LARGE SCALE GENOMIC DNA]</scope>
    <source>
        <strain evidence="5">Berkeley</strain>
    </source>
</reference>
<dbReference type="AGR" id="FB:FBgn0266734"/>
<dbReference type="AlphaFoldDB" id="A0A6H2EFP8"/>
<dbReference type="SMR" id="A0A6H2EFP8"/>
<evidence type="ECO:0000313" key="5">
    <source>
        <dbReference type="Proteomes" id="UP000000803"/>
    </source>
</evidence>
<dbReference type="FlyBase" id="FBgn0266734">
    <property type="gene designation" value="CG45207"/>
</dbReference>
<reference evidence="3 5" key="6">
    <citation type="journal article" date="2005" name="PLoS Comput. Biol.">
        <title>Combined evidence annotation of transposable elements in genome sequences.</title>
        <authorList>
            <person name="Quesneville H."/>
            <person name="Bergman C.M."/>
            <person name="Andrieu O."/>
            <person name="Autard D."/>
            <person name="Nouaud D."/>
            <person name="Ashburner M."/>
            <person name="Anxolabehere D."/>
        </authorList>
    </citation>
    <scope>NUCLEOTIDE SEQUENCE [LARGE SCALE GENOMIC DNA]</scope>
    <source>
        <strain evidence="5">Berkeley</strain>
    </source>
</reference>
<protein>
    <submittedName>
        <fullName evidence="2">Uncharacterized protein, isoform C</fullName>
    </submittedName>
    <submittedName>
        <fullName evidence="3">Uncharacterized protein, isoform D</fullName>
    </submittedName>
</protein>
<organism evidence="3 5">
    <name type="scientific">Drosophila melanogaster</name>
    <name type="common">Fruit fly</name>
    <dbReference type="NCBI Taxonomy" id="7227"/>
    <lineage>
        <taxon>Eukaryota</taxon>
        <taxon>Metazoa</taxon>
        <taxon>Ecdysozoa</taxon>
        <taxon>Arthropoda</taxon>
        <taxon>Hexapoda</taxon>
        <taxon>Insecta</taxon>
        <taxon>Pterygota</taxon>
        <taxon>Neoptera</taxon>
        <taxon>Endopterygota</taxon>
        <taxon>Diptera</taxon>
        <taxon>Brachycera</taxon>
        <taxon>Muscomorpha</taxon>
        <taxon>Ephydroidea</taxon>
        <taxon>Drosophilidae</taxon>
        <taxon>Drosophila</taxon>
        <taxon>Sophophora</taxon>
    </lineage>
</organism>
<evidence type="ECO:0000256" key="1">
    <source>
        <dbReference type="SAM" id="SignalP"/>
    </source>
</evidence>
<name>A0A6H2EFP8_DROME</name>
<gene>
    <name evidence="3" type="primary">lncRNA:CR45207</name>
    <name evidence="3" type="synonym">CR45207</name>
    <name evidence="3" type="synonym">Dmel\CG45207</name>
    <name evidence="3 4" type="ORF">CG45207</name>
    <name evidence="3" type="ORF">Dmel_CG45207</name>
</gene>
<reference evidence="3" key="10">
    <citation type="journal article" date="2015" name="G3 (Bethesda)">
        <title>Gene Model Annotations for Drosophila melanogaster: Impact of High-Throughput Data.</title>
        <authorList>
            <consortium name="FlyBase Consortium"/>
            <person name="Matthews B.B."/>
            <person name="Dos Santos G."/>
            <person name="Crosby M.A."/>
            <person name="Emmert D.B."/>
            <person name="St Pierre S.E."/>
            <person name="Gramates L.S."/>
            <person name="Zhou P."/>
            <person name="Schroeder A.J."/>
            <person name="Falls K."/>
            <person name="Strelets V."/>
            <person name="Russo S.M."/>
            <person name="Gelbart W.M."/>
            <person name="null"/>
        </authorList>
    </citation>
    <scope>NUCLEOTIDE SEQUENCE</scope>
</reference>
<reference evidence="5" key="4">
    <citation type="journal article" date="2002" name="Genome Biol.">
        <title>The transposable elements of the Drosophila melanogaster euchromatin: a genomics perspective.</title>
        <authorList>
            <person name="Kaminker J.S."/>
            <person name="Bergman C.M."/>
            <person name="Kronmiller B."/>
            <person name="Carlson J."/>
            <person name="Svirskas R."/>
            <person name="Patel S."/>
            <person name="Frise E."/>
            <person name="Wheeler D.A."/>
            <person name="Lewis S.E."/>
            <person name="Rubin G.M."/>
            <person name="Ashburner M."/>
            <person name="Celniker S.E."/>
        </authorList>
    </citation>
    <scope>NUCLEOTIDE SEQUENCE [LARGE SCALE GENOMIC DNA]</scope>
    <source>
        <strain evidence="5">Berkeley</strain>
    </source>
</reference>
<dbReference type="VEuPathDB" id="VectorBase:FBgn0266734"/>
<evidence type="ECO:0000313" key="3">
    <source>
        <dbReference type="EMBL" id="QJC18466.1"/>
    </source>
</evidence>
<dbReference type="EMBL" id="AE014297">
    <property type="protein sequence ID" value="QJC18466.1"/>
    <property type="molecule type" value="Genomic_DNA"/>
</dbReference>
<dbReference type="Bgee" id="FBgn0266734">
    <property type="expression patterns" value="Expressed in adult tracheocyte (Drosophila) in post-embryonic organism and 2 other cell types or tissues"/>
</dbReference>